<evidence type="ECO:0000256" key="5">
    <source>
        <dbReference type="ARBA" id="ARBA00022840"/>
    </source>
</evidence>
<evidence type="ECO:0000259" key="13">
    <source>
        <dbReference type="Pfam" id="PF08264"/>
    </source>
</evidence>
<evidence type="ECO:0000313" key="15">
    <source>
        <dbReference type="Proteomes" id="UP001310386"/>
    </source>
</evidence>
<dbReference type="InterPro" id="IPR033708">
    <property type="entry name" value="Anticodon_Ile_BEm"/>
</dbReference>
<dbReference type="NCBIfam" id="TIGR00392">
    <property type="entry name" value="ileS"/>
    <property type="match status" value="1"/>
</dbReference>
<dbReference type="RefSeq" id="WP_371752728.1">
    <property type="nucleotide sequence ID" value="NZ_JAYJLD010000003.1"/>
</dbReference>
<dbReference type="Gene3D" id="1.10.730.20">
    <property type="match status" value="1"/>
</dbReference>
<dbReference type="InterPro" id="IPR001412">
    <property type="entry name" value="aa-tRNA-synth_I_CS"/>
</dbReference>
<keyword evidence="4 10" id="KW-0547">Nucleotide-binding</keyword>
<dbReference type="InterPro" id="IPR002301">
    <property type="entry name" value="Ile-tRNA-ligase"/>
</dbReference>
<comment type="catalytic activity">
    <reaction evidence="9 10">
        <text>tRNA(Ile) + L-isoleucine + ATP = L-isoleucyl-tRNA(Ile) + AMP + diphosphate</text>
        <dbReference type="Rhea" id="RHEA:11060"/>
        <dbReference type="Rhea" id="RHEA-COMP:9666"/>
        <dbReference type="Rhea" id="RHEA-COMP:9695"/>
        <dbReference type="ChEBI" id="CHEBI:30616"/>
        <dbReference type="ChEBI" id="CHEBI:33019"/>
        <dbReference type="ChEBI" id="CHEBI:58045"/>
        <dbReference type="ChEBI" id="CHEBI:78442"/>
        <dbReference type="ChEBI" id="CHEBI:78528"/>
        <dbReference type="ChEBI" id="CHEBI:456215"/>
        <dbReference type="EC" id="6.1.1.5"/>
    </reaction>
</comment>
<keyword evidence="10" id="KW-0862">Zinc</keyword>
<dbReference type="Gene3D" id="3.90.740.10">
    <property type="entry name" value="Valyl/Leucyl/Isoleucyl-tRNA synthetase, editing domain"/>
    <property type="match status" value="1"/>
</dbReference>
<comment type="cofactor">
    <cofactor evidence="10">
        <name>Zn(2+)</name>
        <dbReference type="ChEBI" id="CHEBI:29105"/>
    </cofactor>
    <text evidence="10">Binds 1 zinc ion per subunit.</text>
</comment>
<feature type="binding site" evidence="10">
    <location>
        <position position="889"/>
    </location>
    <ligand>
        <name>Zn(2+)</name>
        <dbReference type="ChEBI" id="CHEBI:29105"/>
    </ligand>
</feature>
<feature type="binding site" evidence="10">
    <location>
        <position position="909"/>
    </location>
    <ligand>
        <name>Zn(2+)</name>
        <dbReference type="ChEBI" id="CHEBI:29105"/>
    </ligand>
</feature>
<evidence type="ECO:0000256" key="1">
    <source>
        <dbReference type="ARBA" id="ARBA00006887"/>
    </source>
</evidence>
<evidence type="ECO:0000256" key="9">
    <source>
        <dbReference type="ARBA" id="ARBA00048359"/>
    </source>
</evidence>
<keyword evidence="2 10" id="KW-0963">Cytoplasm</keyword>
<dbReference type="PANTHER" id="PTHR42765">
    <property type="entry name" value="SOLEUCYL-TRNA SYNTHETASE"/>
    <property type="match status" value="1"/>
</dbReference>
<feature type="binding site" evidence="10">
    <location>
        <position position="912"/>
    </location>
    <ligand>
        <name>Zn(2+)</name>
        <dbReference type="ChEBI" id="CHEBI:29105"/>
    </ligand>
</feature>
<keyword evidence="15" id="KW-1185">Reference proteome</keyword>
<organism evidence="14 15">
    <name type="scientific">Ferviditalea candida</name>
    <dbReference type="NCBI Taxonomy" id="3108399"/>
    <lineage>
        <taxon>Bacteria</taxon>
        <taxon>Bacillati</taxon>
        <taxon>Bacillota</taxon>
        <taxon>Bacilli</taxon>
        <taxon>Bacillales</taxon>
        <taxon>Paenibacillaceae</taxon>
        <taxon>Ferviditalea</taxon>
    </lineage>
</organism>
<dbReference type="CDD" id="cd07960">
    <property type="entry name" value="Anticodon_Ia_Ile_BEm"/>
    <property type="match status" value="1"/>
</dbReference>
<dbReference type="Pfam" id="PF00133">
    <property type="entry name" value="tRNA-synt_1"/>
    <property type="match status" value="1"/>
</dbReference>
<dbReference type="Gene3D" id="3.40.50.620">
    <property type="entry name" value="HUPs"/>
    <property type="match status" value="2"/>
</dbReference>
<evidence type="ECO:0000256" key="6">
    <source>
        <dbReference type="ARBA" id="ARBA00022917"/>
    </source>
</evidence>
<proteinExistence type="inferred from homology"/>
<comment type="subunit">
    <text evidence="10">Monomer.</text>
</comment>
<feature type="short sequence motif" description="'KMSKS' region" evidence="10">
    <location>
        <begin position="595"/>
        <end position="599"/>
    </location>
</feature>
<dbReference type="Pfam" id="PF08264">
    <property type="entry name" value="Anticodon_1"/>
    <property type="match status" value="1"/>
</dbReference>
<dbReference type="InterPro" id="IPR009080">
    <property type="entry name" value="tRNAsynth_Ia_anticodon-bd"/>
</dbReference>
<dbReference type="InterPro" id="IPR023585">
    <property type="entry name" value="Ile-tRNA-ligase_type1"/>
</dbReference>
<dbReference type="PANTHER" id="PTHR42765:SF1">
    <property type="entry name" value="ISOLEUCINE--TRNA LIGASE, MITOCHONDRIAL"/>
    <property type="match status" value="1"/>
</dbReference>
<dbReference type="PRINTS" id="PR00984">
    <property type="entry name" value="TRNASYNTHILE"/>
</dbReference>
<dbReference type="GO" id="GO:0004822">
    <property type="term" value="F:isoleucine-tRNA ligase activity"/>
    <property type="evidence" value="ECO:0007669"/>
    <property type="project" value="UniProtKB-EC"/>
</dbReference>
<comment type="domain">
    <text evidence="10">IleRS has two distinct active sites: one for aminoacylation and one for editing. The misactivated valine is translocated from the active site to the editing site, which sterically excludes the correctly activated isoleucine. The single editing site contains two valyl binding pockets, one specific for each substrate (Val-AMP or Val-tRNA(Ile)).</text>
</comment>
<dbReference type="PROSITE" id="PS00178">
    <property type="entry name" value="AA_TRNA_LIGASE_I"/>
    <property type="match status" value="1"/>
</dbReference>
<keyword evidence="5 10" id="KW-0067">ATP-binding</keyword>
<dbReference type="CDD" id="cd00818">
    <property type="entry name" value="IleRS_core"/>
    <property type="match status" value="1"/>
</dbReference>
<evidence type="ECO:0000256" key="10">
    <source>
        <dbReference type="HAMAP-Rule" id="MF_02002"/>
    </source>
</evidence>
<feature type="domain" description="Methionyl/Valyl/Leucyl/Isoleucyl-tRNA synthetase anticodon-binding" evidence="13">
    <location>
        <begin position="678"/>
        <end position="831"/>
    </location>
</feature>
<dbReference type="Gene3D" id="1.10.10.830">
    <property type="entry name" value="Ile-tRNA synthetase CP2 domain-like"/>
    <property type="match status" value="1"/>
</dbReference>
<feature type="binding site" evidence="10">
    <location>
        <position position="892"/>
    </location>
    <ligand>
        <name>Zn(2+)</name>
        <dbReference type="ChEBI" id="CHEBI:29105"/>
    </ligand>
</feature>
<dbReference type="EMBL" id="JAYJLD010000003">
    <property type="protein sequence ID" value="MEB3100613.1"/>
    <property type="molecule type" value="Genomic_DNA"/>
</dbReference>
<dbReference type="SUPFAM" id="SSF52374">
    <property type="entry name" value="Nucleotidylyl transferase"/>
    <property type="match status" value="1"/>
</dbReference>
<dbReference type="HAMAP" id="MF_02002">
    <property type="entry name" value="Ile_tRNA_synth_type1"/>
    <property type="match status" value="1"/>
</dbReference>
<evidence type="ECO:0000256" key="7">
    <source>
        <dbReference type="ARBA" id="ARBA00023146"/>
    </source>
</evidence>
<accession>A0ABU5ZDQ3</accession>
<dbReference type="InterPro" id="IPR050081">
    <property type="entry name" value="Ile-tRNA_ligase"/>
</dbReference>
<evidence type="ECO:0000256" key="2">
    <source>
        <dbReference type="ARBA" id="ARBA00022490"/>
    </source>
</evidence>
<evidence type="ECO:0000256" key="3">
    <source>
        <dbReference type="ARBA" id="ARBA00022598"/>
    </source>
</evidence>
<protein>
    <recommendedName>
        <fullName evidence="10">Isoleucine--tRNA ligase</fullName>
        <ecNumber evidence="10">6.1.1.5</ecNumber>
    </recommendedName>
    <alternativeName>
        <fullName evidence="10">Isoleucyl-tRNA synthetase</fullName>
        <shortName evidence="10">IleRS</shortName>
    </alternativeName>
</protein>
<dbReference type="SUPFAM" id="SSF50677">
    <property type="entry name" value="ValRS/IleRS/LeuRS editing domain"/>
    <property type="match status" value="1"/>
</dbReference>
<feature type="binding site" evidence="10">
    <location>
        <position position="598"/>
    </location>
    <ligand>
        <name>ATP</name>
        <dbReference type="ChEBI" id="CHEBI:30616"/>
    </ligand>
</feature>
<gene>
    <name evidence="10 14" type="primary">ileS</name>
    <name evidence="14" type="ORF">VF724_02950</name>
</gene>
<comment type="subcellular location">
    <subcellularLocation>
        <location evidence="10">Cytoplasm</location>
    </subcellularLocation>
</comment>
<dbReference type="EC" id="6.1.1.5" evidence="10"/>
<evidence type="ECO:0000259" key="11">
    <source>
        <dbReference type="Pfam" id="PF00133"/>
    </source>
</evidence>
<dbReference type="InterPro" id="IPR002300">
    <property type="entry name" value="aa-tRNA-synth_Ia"/>
</dbReference>
<reference evidence="14" key="1">
    <citation type="submission" date="2023-12" db="EMBL/GenBank/DDBJ databases">
        <title>Fervidustalea candida gen. nov., sp. nov., a novel member of the family Paenibacillaceae isolated from a geothermal area.</title>
        <authorList>
            <person name="Li W.-J."/>
            <person name="Jiao J.-Y."/>
            <person name="Chen Y."/>
        </authorList>
    </citation>
    <scope>NUCLEOTIDE SEQUENCE</scope>
    <source>
        <strain evidence="14">SYSU GA230002</strain>
    </source>
</reference>
<evidence type="ECO:0000256" key="8">
    <source>
        <dbReference type="ARBA" id="ARBA00025217"/>
    </source>
</evidence>
<name>A0ABU5ZDQ3_9BACL</name>
<feature type="domain" description="Aminoacyl-tRNA synthetase class Ia" evidence="11">
    <location>
        <begin position="27"/>
        <end position="634"/>
    </location>
</feature>
<keyword evidence="10" id="KW-0479">Metal-binding</keyword>
<evidence type="ECO:0000313" key="14">
    <source>
        <dbReference type="EMBL" id="MEB3100613.1"/>
    </source>
</evidence>
<sequence>MDYGKTLNLLQTDFPMRGNLPNAEPEMQKWWDEVDIYSKVQASRQGKPKFILHDGPPYANGDIHIGHALNKVIKDIIVRYKSLRGYDSPYVPGWDTHGLPIEQAISNSGKADRKKMSIQDFRDACKAYALQWIERQKSGFKRLGVRGDWNNPYVTLEPQYEAQQIRLFGDMVKKGYIYKGLKPVYWSPSSESALAEAEIEYREKTSPSIYVAFEVKDGKGKLPVGSFIVIWTTTPWTLPANLGISLHPDFEYTLVEVNGRKYVVAAELLDSVQKELEWDSVQILSRMKGSDLEYVVCRHPFYDRDSLVMVGEHVTLEAGTGCVHTAPGHGEEDFIIGQRYQLGVLCPVDDQGKFTSEAPGFEGIFYDQANKMIAEMLKESGHLLHLGFIQHQYAHDWRTKKPVIYRATEQWFASVDKFRQQMLDEIKRIQWTPSWGEIRLHNMIAERGDWCISRQRTWGVPIPIFYCRSCGEPLVNDATIDQVAAIFEREGSGAWFVKDESELLPSGTVCSKCGGGDFRKETDIMDVWFDSGSSHMAVLAARPELQWPADLYLEGSDQYRGWFNSSLITAVAVLGSAPYKGILSHGFTLDGEGRKMSKSLGNTIDPLKVCNTLGADILRLWVASVDYQSDVRISDAILSQISEVYRKIRNTLRFLLGNLSGFDPSKDRVPVEQMNELDRYAVIRMNRMLERTLDAYDHYEFHIVYQTVHHFCAVEMSAFYLDIVKDRLYVSAADDPQRKACQTVLYDALTAITKLIAPLLPHTADEVWKYVPGADFPSVQLSELPLPDSSIYEAGLENKWNRFMEVREEVYKALEVARKDKIIGNSLGAAVHIYADEQTLSLLSGFDRLDQLFIVSAVELHHADEQPPEDAMKLNGVAVKVLVAEGDKCERCWVVTPEVGTDAEHPSLCPRCASIIKEHFSHSQ</sequence>
<feature type="binding site" evidence="10">
    <location>
        <position position="554"/>
    </location>
    <ligand>
        <name>L-isoleucyl-5'-AMP</name>
        <dbReference type="ChEBI" id="CHEBI:178002"/>
    </ligand>
</feature>
<keyword evidence="6 10" id="KW-0648">Protein biosynthesis</keyword>
<comment type="function">
    <text evidence="8 10">Catalyzes the attachment of isoleucine to tRNA(Ile). As IleRS can inadvertently accommodate and process structurally similar amino acids such as valine, to avoid such errors it has two additional distinct tRNA(Ile)-dependent editing activities. One activity is designated as 'pretransfer' editing and involves the hydrolysis of activated Val-AMP. The other activity is designated 'posttransfer' editing and involves deacylation of mischarged Val-tRNA(Ile).</text>
</comment>
<dbReference type="Proteomes" id="UP001310386">
    <property type="component" value="Unassembled WGS sequence"/>
</dbReference>
<evidence type="ECO:0000259" key="12">
    <source>
        <dbReference type="Pfam" id="PF06827"/>
    </source>
</evidence>
<comment type="caution">
    <text evidence="14">The sequence shown here is derived from an EMBL/GenBank/DDBJ whole genome shotgun (WGS) entry which is preliminary data.</text>
</comment>
<feature type="short sequence motif" description="'HIGH' region" evidence="10">
    <location>
        <begin position="57"/>
        <end position="67"/>
    </location>
</feature>
<dbReference type="Pfam" id="PF06827">
    <property type="entry name" value="zf-FPG_IleRS"/>
    <property type="match status" value="1"/>
</dbReference>
<dbReference type="SUPFAM" id="SSF47323">
    <property type="entry name" value="Anticodon-binding domain of a subclass of class I aminoacyl-tRNA synthetases"/>
    <property type="match status" value="1"/>
</dbReference>
<keyword evidence="3 10" id="KW-0436">Ligase</keyword>
<feature type="domain" description="Zinc finger FPG/IleRS-type" evidence="12">
    <location>
        <begin position="886"/>
        <end position="914"/>
    </location>
</feature>
<dbReference type="InterPro" id="IPR013155">
    <property type="entry name" value="M/V/L/I-tRNA-synth_anticd-bd"/>
</dbReference>
<keyword evidence="7 10" id="KW-0030">Aminoacyl-tRNA synthetase</keyword>
<comment type="similarity">
    <text evidence="1 10">Belongs to the class-I aminoacyl-tRNA synthetase family. IleS type 1 subfamily.</text>
</comment>
<dbReference type="InterPro" id="IPR010663">
    <property type="entry name" value="Znf_FPG/IleRS"/>
</dbReference>
<dbReference type="InterPro" id="IPR009008">
    <property type="entry name" value="Val/Leu/Ile-tRNA-synth_edit"/>
</dbReference>
<dbReference type="InterPro" id="IPR014729">
    <property type="entry name" value="Rossmann-like_a/b/a_fold"/>
</dbReference>
<evidence type="ECO:0000256" key="4">
    <source>
        <dbReference type="ARBA" id="ARBA00022741"/>
    </source>
</evidence>